<dbReference type="EMBL" id="CP118988">
    <property type="protein sequence ID" value="WED78604.1"/>
    <property type="molecule type" value="Genomic_DNA"/>
</dbReference>
<protein>
    <recommendedName>
        <fullName evidence="3">Fido domain-containing protein</fullName>
    </recommendedName>
</protein>
<gene>
    <name evidence="1" type="ORF">PYU98_10490</name>
</gene>
<dbReference type="AlphaFoldDB" id="A0AAX3NWS7"/>
<dbReference type="RefSeq" id="WP_275058163.1">
    <property type="nucleotide sequence ID" value="NZ_CP118988.1"/>
</dbReference>
<evidence type="ECO:0000313" key="1">
    <source>
        <dbReference type="EMBL" id="WED78604.1"/>
    </source>
</evidence>
<evidence type="ECO:0008006" key="3">
    <source>
        <dbReference type="Google" id="ProtNLM"/>
    </source>
</evidence>
<evidence type="ECO:0000313" key="2">
    <source>
        <dbReference type="Proteomes" id="UP001213721"/>
    </source>
</evidence>
<accession>A0AAX3NWS7</accession>
<proteinExistence type="predicted"/>
<name>A0AAX3NWS7_9GAMM</name>
<sequence length="162" mass="18829">MMISTGKILQIHRFAARALEQAPPTTSPGVVQILDWAIMRVEQNQARDDAYPCIFARGAELFYLISSIRPFRRYNQLTALCVVDWWLRRQSLGLKEVSLNDLQVMTERIRRDYRDPLLQACDCFAQEYRYWFFMHSQPNGENDAGSAGAIRSMSRTFANLSW</sequence>
<dbReference type="Proteomes" id="UP001213721">
    <property type="component" value="Chromosome"/>
</dbReference>
<reference evidence="1" key="1">
    <citation type="submission" date="2023-02" db="EMBL/GenBank/DDBJ databases">
        <title>The sequence of Aeromonas allosaccharophila K520.</title>
        <authorList>
            <person name="Luo X."/>
        </authorList>
    </citation>
    <scope>NUCLEOTIDE SEQUENCE</scope>
    <source>
        <strain evidence="1">K520</strain>
    </source>
</reference>
<organism evidence="1 2">
    <name type="scientific">Aeromonas allosaccharophila</name>
    <dbReference type="NCBI Taxonomy" id="656"/>
    <lineage>
        <taxon>Bacteria</taxon>
        <taxon>Pseudomonadati</taxon>
        <taxon>Pseudomonadota</taxon>
        <taxon>Gammaproteobacteria</taxon>
        <taxon>Aeromonadales</taxon>
        <taxon>Aeromonadaceae</taxon>
        <taxon>Aeromonas</taxon>
    </lineage>
</organism>